<reference evidence="2" key="1">
    <citation type="journal article" date="2005" name="PLoS Biol.">
        <title>The genomes of Oryza sativa: a history of duplications.</title>
        <authorList>
            <person name="Yu J."/>
            <person name="Wang J."/>
            <person name="Lin W."/>
            <person name="Li S."/>
            <person name="Li H."/>
            <person name="Zhou J."/>
            <person name="Ni P."/>
            <person name="Dong W."/>
            <person name="Hu S."/>
            <person name="Zeng C."/>
            <person name="Zhang J."/>
            <person name="Zhang Y."/>
            <person name="Li R."/>
            <person name="Xu Z."/>
            <person name="Li S."/>
            <person name="Li X."/>
            <person name="Zheng H."/>
            <person name="Cong L."/>
            <person name="Lin L."/>
            <person name="Yin J."/>
            <person name="Geng J."/>
            <person name="Li G."/>
            <person name="Shi J."/>
            <person name="Liu J."/>
            <person name="Lv H."/>
            <person name="Li J."/>
            <person name="Wang J."/>
            <person name="Deng Y."/>
            <person name="Ran L."/>
            <person name="Shi X."/>
            <person name="Wang X."/>
            <person name="Wu Q."/>
            <person name="Li C."/>
            <person name="Ren X."/>
            <person name="Wang J."/>
            <person name="Wang X."/>
            <person name="Li D."/>
            <person name="Liu D."/>
            <person name="Zhang X."/>
            <person name="Ji Z."/>
            <person name="Zhao W."/>
            <person name="Sun Y."/>
            <person name="Zhang Z."/>
            <person name="Bao J."/>
            <person name="Han Y."/>
            <person name="Dong L."/>
            <person name="Ji J."/>
            <person name="Chen P."/>
            <person name="Wu S."/>
            <person name="Liu J."/>
            <person name="Xiao Y."/>
            <person name="Bu D."/>
            <person name="Tan J."/>
            <person name="Yang L."/>
            <person name="Ye C."/>
            <person name="Zhang J."/>
            <person name="Xu J."/>
            <person name="Zhou Y."/>
            <person name="Yu Y."/>
            <person name="Zhang B."/>
            <person name="Zhuang S."/>
            <person name="Wei H."/>
            <person name="Liu B."/>
            <person name="Lei M."/>
            <person name="Yu H."/>
            <person name="Li Y."/>
            <person name="Xu H."/>
            <person name="Wei S."/>
            <person name="He X."/>
            <person name="Fang L."/>
            <person name="Zhang Z."/>
            <person name="Zhang Y."/>
            <person name="Huang X."/>
            <person name="Su Z."/>
            <person name="Tong W."/>
            <person name="Li J."/>
            <person name="Tong Z."/>
            <person name="Li S."/>
            <person name="Ye J."/>
            <person name="Wang L."/>
            <person name="Fang L."/>
            <person name="Lei T."/>
            <person name="Chen C."/>
            <person name="Chen H."/>
            <person name="Xu Z."/>
            <person name="Li H."/>
            <person name="Huang H."/>
            <person name="Zhang F."/>
            <person name="Xu H."/>
            <person name="Li N."/>
            <person name="Zhao C."/>
            <person name="Li S."/>
            <person name="Dong L."/>
            <person name="Huang Y."/>
            <person name="Li L."/>
            <person name="Xi Y."/>
            <person name="Qi Q."/>
            <person name="Li W."/>
            <person name="Zhang B."/>
            <person name="Hu W."/>
            <person name="Zhang Y."/>
            <person name="Tian X."/>
            <person name="Jiao Y."/>
            <person name="Liang X."/>
            <person name="Jin J."/>
            <person name="Gao L."/>
            <person name="Zheng W."/>
            <person name="Hao B."/>
            <person name="Liu S."/>
            <person name="Wang W."/>
            <person name="Yuan L."/>
            <person name="Cao M."/>
            <person name="McDermott J."/>
            <person name="Samudrala R."/>
            <person name="Wang J."/>
            <person name="Wong G.K."/>
            <person name="Yang H."/>
        </authorList>
    </citation>
    <scope>NUCLEOTIDE SEQUENCE [LARGE SCALE GENOMIC DNA]</scope>
</reference>
<protein>
    <submittedName>
        <fullName evidence="2">Uncharacterized protein</fullName>
    </submittedName>
</protein>
<keyword evidence="1" id="KW-1133">Transmembrane helix</keyword>
<reference evidence="2" key="2">
    <citation type="submission" date="2008-12" db="EMBL/GenBank/DDBJ databases">
        <title>Improved gene annotation of the rice (Oryza sativa) genomes.</title>
        <authorList>
            <person name="Wang J."/>
            <person name="Li R."/>
            <person name="Fan W."/>
            <person name="Huang Q."/>
            <person name="Zhang J."/>
            <person name="Zhou Y."/>
            <person name="Hu Y."/>
            <person name="Zi S."/>
            <person name="Li J."/>
            <person name="Ni P."/>
            <person name="Zheng H."/>
            <person name="Zhang Y."/>
            <person name="Zhao M."/>
            <person name="Hao Q."/>
            <person name="McDermott J."/>
            <person name="Samudrala R."/>
            <person name="Kristiansen K."/>
            <person name="Wong G.K.-S."/>
        </authorList>
    </citation>
    <scope>NUCLEOTIDE SEQUENCE</scope>
</reference>
<feature type="transmembrane region" description="Helical" evidence="1">
    <location>
        <begin position="65"/>
        <end position="92"/>
    </location>
</feature>
<dbReference type="Gramene" id="Os04t0478600-01">
    <property type="protein sequence ID" value="Os04t0478600-01"/>
    <property type="gene ID" value="Os04g0478600"/>
</dbReference>
<dbReference type="Proteomes" id="UP000007752">
    <property type="component" value="Chromosome 4"/>
</dbReference>
<evidence type="ECO:0000256" key="1">
    <source>
        <dbReference type="SAM" id="Phobius"/>
    </source>
</evidence>
<sequence>MTANANVGDSILKLFQNNFNSAACSLLILYQPHEIDRSEHMDDLAHTTNQCDLEFNYLGIRGLGISFRAVTIFLLYFCAHIGECGVAIVTFFKSKLVLYKDFTYSSYVMPINLSGNCIEELPYAELIGAGV</sequence>
<accession>A0A8J8YSX3</accession>
<dbReference type="HOGENOM" id="CLU_1931013_0_0_1"/>
<proteinExistence type="predicted"/>
<evidence type="ECO:0000313" key="2">
    <source>
        <dbReference type="EMBL" id="EEE61191.1"/>
    </source>
</evidence>
<name>A0A8J8YSX3_ORYSJ</name>
<gene>
    <name evidence="2" type="ORF">OsJ_15192</name>
</gene>
<keyword evidence="1" id="KW-0472">Membrane</keyword>
<dbReference type="AlphaFoldDB" id="A0A8J8YSX3"/>
<organism evidence="2">
    <name type="scientific">Oryza sativa subsp. japonica</name>
    <name type="common">Rice</name>
    <dbReference type="NCBI Taxonomy" id="39947"/>
    <lineage>
        <taxon>Eukaryota</taxon>
        <taxon>Viridiplantae</taxon>
        <taxon>Streptophyta</taxon>
        <taxon>Embryophyta</taxon>
        <taxon>Tracheophyta</taxon>
        <taxon>Spermatophyta</taxon>
        <taxon>Magnoliopsida</taxon>
        <taxon>Liliopsida</taxon>
        <taxon>Poales</taxon>
        <taxon>Poaceae</taxon>
        <taxon>BOP clade</taxon>
        <taxon>Oryzoideae</taxon>
        <taxon>Oryzeae</taxon>
        <taxon>Oryzinae</taxon>
        <taxon>Oryza</taxon>
        <taxon>Oryza sativa</taxon>
    </lineage>
</organism>
<keyword evidence="1" id="KW-0812">Transmembrane</keyword>
<dbReference type="EMBL" id="CM000141">
    <property type="protein sequence ID" value="EEE61191.1"/>
    <property type="molecule type" value="Genomic_DNA"/>
</dbReference>